<protein>
    <submittedName>
        <fullName evidence="3">Uncharacterized protein</fullName>
    </submittedName>
</protein>
<reference evidence="3 4" key="1">
    <citation type="journal article" date="2020" name="ISME J.">
        <title>Uncovering the hidden diversity of litter-decomposition mechanisms in mushroom-forming fungi.</title>
        <authorList>
            <person name="Floudas D."/>
            <person name="Bentzer J."/>
            <person name="Ahren D."/>
            <person name="Johansson T."/>
            <person name="Persson P."/>
            <person name="Tunlid A."/>
        </authorList>
    </citation>
    <scope>NUCLEOTIDE SEQUENCE [LARGE SCALE GENOMIC DNA]</scope>
    <source>
        <strain evidence="3 4">CBS 406.79</strain>
    </source>
</reference>
<feature type="compositionally biased region" description="Polar residues" evidence="1">
    <location>
        <begin position="401"/>
        <end position="416"/>
    </location>
</feature>
<dbReference type="EMBL" id="JAACJN010000011">
    <property type="protein sequence ID" value="KAF5391067.1"/>
    <property type="molecule type" value="Genomic_DNA"/>
</dbReference>
<feature type="region of interest" description="Disordered" evidence="1">
    <location>
        <begin position="368"/>
        <end position="446"/>
    </location>
</feature>
<feature type="region of interest" description="Disordered" evidence="1">
    <location>
        <begin position="302"/>
        <end position="321"/>
    </location>
</feature>
<dbReference type="AlphaFoldDB" id="A0A8H5HX47"/>
<gene>
    <name evidence="3" type="ORF">D9757_003096</name>
</gene>
<comment type="caution">
    <text evidence="3">The sequence shown here is derived from an EMBL/GenBank/DDBJ whole genome shotgun (WGS) entry which is preliminary data.</text>
</comment>
<keyword evidence="2" id="KW-0472">Membrane</keyword>
<feature type="transmembrane region" description="Helical" evidence="2">
    <location>
        <begin position="539"/>
        <end position="557"/>
    </location>
</feature>
<keyword evidence="2" id="KW-1133">Transmembrane helix</keyword>
<sequence>MTALFSYRELEHRFILRLKTDNCSSEQRALSFSSFVPQRAVAWDQQFSEMSIDVGLAEMLNWTKKGLHNRIPQTDKREQTYKASFANSLSNKYDSLFGSYVFSLPNLHTKTHLLSLVASNRSLDSTFADWFSINILDPLADAVDSISTGSISEDSPPNFDIPTQETVHGEQGTMAVDVAEREYQRYLMGVQCITVSEEAVTNATKRSSAVYAEQEELDTRNKKRARADLTGDPNDDNDEHNELSSTSVLGEQFAQRPVHSGPACPSSSEAKKCSSGISRSLPSPKYPAPSLPVSLLSLPSIPGPATAESSASSSHPPMVRSPTVVQAEDSIVQTDEHLDTSPHIRISPHFNHGSKYLIAIASNGRFELAPSQNRPPSNEPNISIPPIPSLDSDHYHRATGFNVNNAFTQSQAQTSKQRLDLPPPYERFSLRSRSGSDNLINSSFVPQANNNRTTCVHSLATQASSTVCPSTSSSRNNARQRTPTGNNNTSSNVQAMPSSMVKQASQQIQSWSPTSRQSEPDRPRFNWDFLRPVEISNRALLITLVIYYCLVLVFIMGRL</sequence>
<keyword evidence="4" id="KW-1185">Reference proteome</keyword>
<keyword evidence="2" id="KW-0812">Transmembrane</keyword>
<organism evidence="3 4">
    <name type="scientific">Collybiopsis confluens</name>
    <dbReference type="NCBI Taxonomy" id="2823264"/>
    <lineage>
        <taxon>Eukaryota</taxon>
        <taxon>Fungi</taxon>
        <taxon>Dikarya</taxon>
        <taxon>Basidiomycota</taxon>
        <taxon>Agaricomycotina</taxon>
        <taxon>Agaricomycetes</taxon>
        <taxon>Agaricomycetidae</taxon>
        <taxon>Agaricales</taxon>
        <taxon>Marasmiineae</taxon>
        <taxon>Omphalotaceae</taxon>
        <taxon>Collybiopsis</taxon>
    </lineage>
</organism>
<name>A0A8H5HX47_9AGAR</name>
<evidence type="ECO:0000256" key="1">
    <source>
        <dbReference type="SAM" id="MobiDB-lite"/>
    </source>
</evidence>
<feature type="compositionally biased region" description="Polar residues" evidence="1">
    <location>
        <begin position="431"/>
        <end position="446"/>
    </location>
</feature>
<feature type="compositionally biased region" description="Polar residues" evidence="1">
    <location>
        <begin position="475"/>
        <end position="517"/>
    </location>
</feature>
<evidence type="ECO:0000256" key="2">
    <source>
        <dbReference type="SAM" id="Phobius"/>
    </source>
</evidence>
<evidence type="ECO:0000313" key="4">
    <source>
        <dbReference type="Proteomes" id="UP000518752"/>
    </source>
</evidence>
<proteinExistence type="predicted"/>
<feature type="region of interest" description="Disordered" evidence="1">
    <location>
        <begin position="203"/>
        <end position="286"/>
    </location>
</feature>
<accession>A0A8H5HX47</accession>
<evidence type="ECO:0000313" key="3">
    <source>
        <dbReference type="EMBL" id="KAF5391067.1"/>
    </source>
</evidence>
<dbReference type="Proteomes" id="UP000518752">
    <property type="component" value="Unassembled WGS sequence"/>
</dbReference>
<feature type="region of interest" description="Disordered" evidence="1">
    <location>
        <begin position="466"/>
        <end position="523"/>
    </location>
</feature>